<dbReference type="PROSITE" id="PS50948">
    <property type="entry name" value="PAN"/>
    <property type="match status" value="1"/>
</dbReference>
<evidence type="ECO:0000313" key="5">
    <source>
        <dbReference type="EMBL" id="PIO77338.1"/>
    </source>
</evidence>
<evidence type="ECO:0000256" key="1">
    <source>
        <dbReference type="ARBA" id="ARBA00022737"/>
    </source>
</evidence>
<keyword evidence="3" id="KW-0732">Signal</keyword>
<dbReference type="AlphaFoldDB" id="A0A2G9V4H0"/>
<dbReference type="GO" id="GO:0006508">
    <property type="term" value="P:proteolysis"/>
    <property type="evidence" value="ECO:0007669"/>
    <property type="project" value="InterPro"/>
</dbReference>
<dbReference type="CDD" id="cd01100">
    <property type="entry name" value="APPLE_Factor_XI_like"/>
    <property type="match status" value="1"/>
</dbReference>
<dbReference type="Pfam" id="PF00024">
    <property type="entry name" value="PAN_1"/>
    <property type="match status" value="1"/>
</dbReference>
<dbReference type="InterPro" id="IPR000177">
    <property type="entry name" value="Apple"/>
</dbReference>
<dbReference type="OrthoDB" id="5806724at2759"/>
<sequence>MIVLLFLLGILPSSRAISSTCFYLPNINLKGGTYDEFDASDITQCCIQCASQPCCAGYTYSKALKRCFMKSSINYSEQEDMMISGIRANANGGQNVSNSSPFLFQLPAHQKVSPHPVDLLDGSAAEPFIRLVTHTSFTCVTLPKLIHFHLNFAASLVDVCEGVQRANIVSLEHVYLGDI</sequence>
<feature type="domain" description="Apple" evidence="4">
    <location>
        <begin position="21"/>
        <end position="90"/>
    </location>
</feature>
<dbReference type="GO" id="GO:0005576">
    <property type="term" value="C:extracellular region"/>
    <property type="evidence" value="ECO:0007669"/>
    <property type="project" value="InterPro"/>
</dbReference>
<keyword evidence="2" id="KW-1015">Disulfide bond</keyword>
<protein>
    <recommendedName>
        <fullName evidence="4">Apple domain-containing protein</fullName>
    </recommendedName>
</protein>
<reference evidence="5 6" key="1">
    <citation type="submission" date="2015-09" db="EMBL/GenBank/DDBJ databases">
        <title>Draft genome of the parasitic nematode Teladorsagia circumcincta isolate WARC Sus (inbred).</title>
        <authorList>
            <person name="Mitreva M."/>
        </authorList>
    </citation>
    <scope>NUCLEOTIDE SEQUENCE [LARGE SCALE GENOMIC DNA]</scope>
    <source>
        <strain evidence="5 6">S</strain>
    </source>
</reference>
<evidence type="ECO:0000256" key="3">
    <source>
        <dbReference type="SAM" id="SignalP"/>
    </source>
</evidence>
<keyword evidence="1" id="KW-0677">Repeat</keyword>
<dbReference type="SMART" id="SM00223">
    <property type="entry name" value="APPLE"/>
    <property type="match status" value="1"/>
</dbReference>
<feature type="chain" id="PRO_5013722145" description="Apple domain-containing protein" evidence="3">
    <location>
        <begin position="17"/>
        <end position="179"/>
    </location>
</feature>
<organism evidence="5 6">
    <name type="scientific">Teladorsagia circumcincta</name>
    <name type="common">Brown stomach worm</name>
    <name type="synonym">Ostertagia circumcincta</name>
    <dbReference type="NCBI Taxonomy" id="45464"/>
    <lineage>
        <taxon>Eukaryota</taxon>
        <taxon>Metazoa</taxon>
        <taxon>Ecdysozoa</taxon>
        <taxon>Nematoda</taxon>
        <taxon>Chromadorea</taxon>
        <taxon>Rhabditida</taxon>
        <taxon>Rhabditina</taxon>
        <taxon>Rhabditomorpha</taxon>
        <taxon>Strongyloidea</taxon>
        <taxon>Trichostrongylidae</taxon>
        <taxon>Teladorsagia</taxon>
    </lineage>
</organism>
<dbReference type="Gene3D" id="3.50.4.10">
    <property type="entry name" value="Hepatocyte Growth Factor"/>
    <property type="match status" value="1"/>
</dbReference>
<dbReference type="EMBL" id="KZ345002">
    <property type="protein sequence ID" value="PIO77338.1"/>
    <property type="molecule type" value="Genomic_DNA"/>
</dbReference>
<dbReference type="InterPro" id="IPR003609">
    <property type="entry name" value="Pan_app"/>
</dbReference>
<dbReference type="Proteomes" id="UP000230423">
    <property type="component" value="Unassembled WGS sequence"/>
</dbReference>
<keyword evidence="6" id="KW-1185">Reference proteome</keyword>
<name>A0A2G9V4H0_TELCI</name>
<gene>
    <name evidence="5" type="ORF">TELCIR_00575</name>
</gene>
<proteinExistence type="predicted"/>
<evidence type="ECO:0000256" key="2">
    <source>
        <dbReference type="ARBA" id="ARBA00023157"/>
    </source>
</evidence>
<evidence type="ECO:0000259" key="4">
    <source>
        <dbReference type="PROSITE" id="PS50948"/>
    </source>
</evidence>
<accession>A0A2G9V4H0</accession>
<feature type="signal peptide" evidence="3">
    <location>
        <begin position="1"/>
        <end position="16"/>
    </location>
</feature>
<evidence type="ECO:0000313" key="6">
    <source>
        <dbReference type="Proteomes" id="UP000230423"/>
    </source>
</evidence>